<feature type="domain" description="VOC" evidence="2">
    <location>
        <begin position="1"/>
        <end position="133"/>
    </location>
</feature>
<accession>A0ABP4X3R7</accession>
<protein>
    <recommendedName>
        <fullName evidence="2">VOC domain-containing protein</fullName>
    </recommendedName>
</protein>
<dbReference type="Gene3D" id="3.30.720.120">
    <property type="match status" value="1"/>
</dbReference>
<comment type="caution">
    <text evidence="3">The sequence shown here is derived from an EMBL/GenBank/DDBJ whole genome shotgun (WGS) entry which is preliminary data.</text>
</comment>
<evidence type="ECO:0000256" key="1">
    <source>
        <dbReference type="SAM" id="MobiDB-lite"/>
    </source>
</evidence>
<dbReference type="Gene3D" id="3.30.720.110">
    <property type="match status" value="1"/>
</dbReference>
<dbReference type="PROSITE" id="PS51819">
    <property type="entry name" value="VOC"/>
    <property type="match status" value="1"/>
</dbReference>
<dbReference type="Proteomes" id="UP001500655">
    <property type="component" value="Unassembled WGS sequence"/>
</dbReference>
<feature type="region of interest" description="Disordered" evidence="1">
    <location>
        <begin position="150"/>
        <end position="176"/>
    </location>
</feature>
<sequence>MLAYENGPAAMDWLSKAFGFVERTRMIDDDGVLGHGEMALGDGVVMLATPSPHYQSPKHHRQVCEAAGKWLSTPFVIDGVLLAVDDLDGHYAQATAAGATVLQEPTDRGDEAFAGIAEAAGERRAVQHQAWLDMVAHRLAGRHVAVPAPVADPTSISTLPAPTRSPSRDNHSSAAA</sequence>
<dbReference type="RefSeq" id="WP_344084896.1">
    <property type="nucleotide sequence ID" value="NZ_BAAALS010000023.1"/>
</dbReference>
<feature type="compositionally biased region" description="Basic and acidic residues" evidence="1">
    <location>
        <begin position="166"/>
        <end position="176"/>
    </location>
</feature>
<dbReference type="InterPro" id="IPR037523">
    <property type="entry name" value="VOC_core"/>
</dbReference>
<dbReference type="SUPFAM" id="SSF54593">
    <property type="entry name" value="Glyoxalase/Bleomycin resistance protein/Dihydroxybiphenyl dioxygenase"/>
    <property type="match status" value="1"/>
</dbReference>
<proteinExistence type="predicted"/>
<dbReference type="InterPro" id="IPR004360">
    <property type="entry name" value="Glyas_Fos-R_dOase_dom"/>
</dbReference>
<reference evidence="4" key="1">
    <citation type="journal article" date="2019" name="Int. J. Syst. Evol. Microbiol.">
        <title>The Global Catalogue of Microorganisms (GCM) 10K type strain sequencing project: providing services to taxonomists for standard genome sequencing and annotation.</title>
        <authorList>
            <consortium name="The Broad Institute Genomics Platform"/>
            <consortium name="The Broad Institute Genome Sequencing Center for Infectious Disease"/>
            <person name="Wu L."/>
            <person name="Ma J."/>
        </authorList>
    </citation>
    <scope>NUCLEOTIDE SEQUENCE [LARGE SCALE GENOMIC DNA]</scope>
    <source>
        <strain evidence="4">JCM 13249</strain>
    </source>
</reference>
<dbReference type="Pfam" id="PF00903">
    <property type="entry name" value="Glyoxalase"/>
    <property type="match status" value="1"/>
</dbReference>
<keyword evidence="4" id="KW-1185">Reference proteome</keyword>
<gene>
    <name evidence="3" type="ORF">GCM10009681_42870</name>
</gene>
<evidence type="ECO:0000313" key="3">
    <source>
        <dbReference type="EMBL" id="GAA1767209.1"/>
    </source>
</evidence>
<dbReference type="EMBL" id="BAAALS010000023">
    <property type="protein sequence ID" value="GAA1767209.1"/>
    <property type="molecule type" value="Genomic_DNA"/>
</dbReference>
<evidence type="ECO:0000259" key="2">
    <source>
        <dbReference type="PROSITE" id="PS51819"/>
    </source>
</evidence>
<name>A0ABP4X3R7_9ACTN</name>
<evidence type="ECO:0000313" key="4">
    <source>
        <dbReference type="Proteomes" id="UP001500655"/>
    </source>
</evidence>
<dbReference type="InterPro" id="IPR029068">
    <property type="entry name" value="Glyas_Bleomycin-R_OHBP_Dase"/>
</dbReference>
<organism evidence="3 4">
    <name type="scientific">Luedemannella helvata</name>
    <dbReference type="NCBI Taxonomy" id="349315"/>
    <lineage>
        <taxon>Bacteria</taxon>
        <taxon>Bacillati</taxon>
        <taxon>Actinomycetota</taxon>
        <taxon>Actinomycetes</taxon>
        <taxon>Micromonosporales</taxon>
        <taxon>Micromonosporaceae</taxon>
        <taxon>Luedemannella</taxon>
    </lineage>
</organism>